<sequence>MLFAGFIAVTAESKDELEAAIAEIQRAATQSGCETRRLVGQQSQAFTSGPLWERHS</sequence>
<reference evidence="1" key="1">
    <citation type="journal article" date="2018" name="Int. J. Syst. Evol. Microbiol.">
        <title>Jatrophihabitans telluris sp. nov., isolated from sediment soil of lava forest wetlands and the emended description of the genus Jatrophihabitans.</title>
        <authorList>
            <person name="Lee K.C."/>
            <person name="Suh M.K."/>
            <person name="Eom M.K."/>
            <person name="Kim K.K."/>
            <person name="Kim J.S."/>
            <person name="Kim D.S."/>
            <person name="Ko S.H."/>
            <person name="Shin Y.K."/>
            <person name="Lee J.S."/>
        </authorList>
    </citation>
    <scope>NUCLEOTIDE SEQUENCE</scope>
    <source>
        <strain evidence="1">N237</strain>
    </source>
</reference>
<accession>A0ABY4QZL3</accession>
<reference evidence="1" key="2">
    <citation type="submission" date="2022-05" db="EMBL/GenBank/DDBJ databases">
        <authorList>
            <person name="Kim J.-S."/>
            <person name="Lee K."/>
            <person name="Suh M."/>
            <person name="Eom M."/>
            <person name="Kim J.-S."/>
            <person name="Kim D.-S."/>
            <person name="Ko S.-H."/>
            <person name="Shin Y."/>
            <person name="Lee J.-S."/>
        </authorList>
    </citation>
    <scope>NUCLEOTIDE SEQUENCE</scope>
    <source>
        <strain evidence="1">N237</strain>
    </source>
</reference>
<organism evidence="1 2">
    <name type="scientific">Jatrophihabitans telluris</name>
    <dbReference type="NCBI Taxonomy" id="2038343"/>
    <lineage>
        <taxon>Bacteria</taxon>
        <taxon>Bacillati</taxon>
        <taxon>Actinomycetota</taxon>
        <taxon>Actinomycetes</taxon>
        <taxon>Jatrophihabitantales</taxon>
        <taxon>Jatrophihabitantaceae</taxon>
        <taxon>Jatrophihabitans</taxon>
    </lineage>
</organism>
<keyword evidence="2" id="KW-1185">Reference proteome</keyword>
<name>A0ABY4QZL3_9ACTN</name>
<evidence type="ECO:0000313" key="2">
    <source>
        <dbReference type="Proteomes" id="UP001056336"/>
    </source>
</evidence>
<evidence type="ECO:0008006" key="3">
    <source>
        <dbReference type="Google" id="ProtNLM"/>
    </source>
</evidence>
<gene>
    <name evidence="1" type="ORF">M6D93_02915</name>
</gene>
<evidence type="ECO:0000313" key="1">
    <source>
        <dbReference type="EMBL" id="UQX88958.1"/>
    </source>
</evidence>
<proteinExistence type="predicted"/>
<dbReference type="Proteomes" id="UP001056336">
    <property type="component" value="Chromosome"/>
</dbReference>
<protein>
    <recommendedName>
        <fullName evidence="3">Antibiotic biosynthesis monooxygenase</fullName>
    </recommendedName>
</protein>
<dbReference type="EMBL" id="CP097332">
    <property type="protein sequence ID" value="UQX88958.1"/>
    <property type="molecule type" value="Genomic_DNA"/>
</dbReference>